<dbReference type="OrthoDB" id="425114at2759"/>
<dbReference type="InterPro" id="IPR015422">
    <property type="entry name" value="PyrdxlP-dep_Trfase_small"/>
</dbReference>
<protein>
    <recommendedName>
        <fullName evidence="7">Aminotransferase class-III</fullName>
    </recommendedName>
</protein>
<dbReference type="GO" id="GO:0008483">
    <property type="term" value="F:transaminase activity"/>
    <property type="evidence" value="ECO:0007669"/>
    <property type="project" value="InterPro"/>
</dbReference>
<reference evidence="5" key="1">
    <citation type="submission" date="2022-10" db="EMBL/GenBank/DDBJ databases">
        <title>Tapping the CABI collections for fungal endophytes: first genome assemblies for Collariella, Neodidymelliopsis, Ascochyta clinopodiicola, Didymella pomorum, Didymosphaeria variabile, Neocosmospora piperis and Neocucurbitaria cava.</title>
        <authorList>
            <person name="Hill R."/>
        </authorList>
    </citation>
    <scope>NUCLEOTIDE SEQUENCE</scope>
    <source>
        <strain evidence="5">IMI 366586</strain>
    </source>
</reference>
<name>A0A9W8W7M4_9HYPO</name>
<evidence type="ECO:0000313" key="6">
    <source>
        <dbReference type="Proteomes" id="UP001140502"/>
    </source>
</evidence>
<dbReference type="PANTHER" id="PTHR43713">
    <property type="entry name" value="GLUTAMATE-1-SEMIALDEHYDE 2,1-AMINOMUTASE"/>
    <property type="match status" value="1"/>
</dbReference>
<keyword evidence="6" id="KW-1185">Reference proteome</keyword>
<dbReference type="AlphaFoldDB" id="A0A9W8W7M4"/>
<gene>
    <name evidence="5" type="ORF">N0V84_008687</name>
</gene>
<dbReference type="PANTHER" id="PTHR43713:SF3">
    <property type="entry name" value="GLUTAMATE-1-SEMIALDEHYDE 2,1-AMINOMUTASE 1, CHLOROPLASTIC-RELATED"/>
    <property type="match status" value="1"/>
</dbReference>
<dbReference type="InterPro" id="IPR005814">
    <property type="entry name" value="Aminotrans_3"/>
</dbReference>
<evidence type="ECO:0000256" key="1">
    <source>
        <dbReference type="ARBA" id="ARBA00001933"/>
    </source>
</evidence>
<dbReference type="Gene3D" id="3.90.1150.10">
    <property type="entry name" value="Aspartate Aminotransferase, domain 1"/>
    <property type="match status" value="1"/>
</dbReference>
<dbReference type="EMBL" id="JAPEUR010000219">
    <property type="protein sequence ID" value="KAJ4314801.1"/>
    <property type="molecule type" value="Genomic_DNA"/>
</dbReference>
<accession>A0A9W8W7M4</accession>
<dbReference type="SUPFAM" id="SSF53383">
    <property type="entry name" value="PLP-dependent transferases"/>
    <property type="match status" value="1"/>
</dbReference>
<feature type="region of interest" description="Disordered" evidence="4">
    <location>
        <begin position="1"/>
        <end position="28"/>
    </location>
</feature>
<evidence type="ECO:0000256" key="2">
    <source>
        <dbReference type="ARBA" id="ARBA00022898"/>
    </source>
</evidence>
<comment type="caution">
    <text evidence="5">The sequence shown here is derived from an EMBL/GenBank/DDBJ whole genome shotgun (WGS) entry which is preliminary data.</text>
</comment>
<dbReference type="Gene3D" id="3.40.640.10">
    <property type="entry name" value="Type I PLP-dependent aspartate aminotransferase-like (Major domain)"/>
    <property type="match status" value="1"/>
</dbReference>
<evidence type="ECO:0008006" key="7">
    <source>
        <dbReference type="Google" id="ProtNLM"/>
    </source>
</evidence>
<dbReference type="InterPro" id="IPR015421">
    <property type="entry name" value="PyrdxlP-dep_Trfase_major"/>
</dbReference>
<dbReference type="Pfam" id="PF00202">
    <property type="entry name" value="Aminotran_3"/>
    <property type="match status" value="1"/>
</dbReference>
<feature type="compositionally biased region" description="Polar residues" evidence="4">
    <location>
        <begin position="9"/>
        <end position="27"/>
    </location>
</feature>
<comment type="cofactor">
    <cofactor evidence="1">
        <name>pyridoxal 5'-phosphate</name>
        <dbReference type="ChEBI" id="CHEBI:597326"/>
    </cofactor>
</comment>
<keyword evidence="2 3" id="KW-0663">Pyridoxal phosphate</keyword>
<sequence length="443" mass="47760">MASHEPSVATPSLPRTTTNESPLTSSLPEDAWLPKLDALHGKVLESYVKRNPTSKAQFEDAVKYLPGGNTRSVLQYGPFPLAMASGHDCHVVSVDGTEYLDLVSEFSAAFFGHSHPGILEAIGKAVNKGLNLGASNPDEVELAKYLVSRFASIEKVRFTNSGTEANIMAIGLGLAHTGRKKFLAFQNGYHGAFTHFGSASKGLNLPYDFIVAQYNVTTPNDHLLSEEIGAIIVEPMQGAGGMIPATTEFLRWARNAADRIGAVLIYDEIITSRLHYGGLQEYHSVFPDLTTLGKYLGGGFGFGACGGREDIMAHLNPGGYFHSGTYNNNTFSMAAGVAASKILTPEKIQAANALGDKLRDGINLISGRQRLQLLTASGFGSCVGVHFHGPAETILKDAFFFYLLDNGVYIGKRGFLSINITHDEGHIDRVLAVIEAFHKELLE</sequence>
<evidence type="ECO:0000256" key="4">
    <source>
        <dbReference type="SAM" id="MobiDB-lite"/>
    </source>
</evidence>
<organism evidence="5 6">
    <name type="scientific">Fusarium piperis</name>
    <dbReference type="NCBI Taxonomy" id="1435070"/>
    <lineage>
        <taxon>Eukaryota</taxon>
        <taxon>Fungi</taxon>
        <taxon>Dikarya</taxon>
        <taxon>Ascomycota</taxon>
        <taxon>Pezizomycotina</taxon>
        <taxon>Sordariomycetes</taxon>
        <taxon>Hypocreomycetidae</taxon>
        <taxon>Hypocreales</taxon>
        <taxon>Nectriaceae</taxon>
        <taxon>Fusarium</taxon>
        <taxon>Fusarium solani species complex</taxon>
    </lineage>
</organism>
<dbReference type="InterPro" id="IPR015424">
    <property type="entry name" value="PyrdxlP-dep_Trfase"/>
</dbReference>
<evidence type="ECO:0000313" key="5">
    <source>
        <dbReference type="EMBL" id="KAJ4314801.1"/>
    </source>
</evidence>
<comment type="similarity">
    <text evidence="3">Belongs to the class-III pyridoxal-phosphate-dependent aminotransferase family.</text>
</comment>
<evidence type="ECO:0000256" key="3">
    <source>
        <dbReference type="RuleBase" id="RU003560"/>
    </source>
</evidence>
<dbReference type="Proteomes" id="UP001140502">
    <property type="component" value="Unassembled WGS sequence"/>
</dbReference>
<dbReference type="GO" id="GO:0030170">
    <property type="term" value="F:pyridoxal phosphate binding"/>
    <property type="evidence" value="ECO:0007669"/>
    <property type="project" value="InterPro"/>
</dbReference>
<proteinExistence type="inferred from homology"/>